<evidence type="ECO:0000313" key="3">
    <source>
        <dbReference type="Proteomes" id="UP000198538"/>
    </source>
</evidence>
<sequence length="175" mass="20603">MENLIRIRHLSKHEEVSLLNFEFSKRYPWYTSNDYFYKCLEENIEGKRVTLMAYYGDTLAGCCHLMFTSDYPYFKTGNIPEINDLNVFPEFRRKGIASTMFDELERIASKRSRFIGLGVGLYKDYGNAQMMYNKRGYYMDGHGIVYNNIEAKPGEKVMVDDDLLMYLIKPLDNEL</sequence>
<keyword evidence="3" id="KW-1185">Reference proteome</keyword>
<dbReference type="CDD" id="cd04301">
    <property type="entry name" value="NAT_SF"/>
    <property type="match status" value="1"/>
</dbReference>
<feature type="domain" description="N-acetyltransferase" evidence="1">
    <location>
        <begin position="5"/>
        <end position="170"/>
    </location>
</feature>
<evidence type="ECO:0000259" key="1">
    <source>
        <dbReference type="PROSITE" id="PS51186"/>
    </source>
</evidence>
<dbReference type="InterPro" id="IPR000182">
    <property type="entry name" value="GNAT_dom"/>
</dbReference>
<dbReference type="EMBL" id="FMVM01000009">
    <property type="protein sequence ID" value="SCY79947.1"/>
    <property type="molecule type" value="Genomic_DNA"/>
</dbReference>
<protein>
    <submittedName>
        <fullName evidence="2">Ribosomal protein S18 acetylase RimI</fullName>
    </submittedName>
</protein>
<dbReference type="Proteomes" id="UP000198538">
    <property type="component" value="Unassembled WGS sequence"/>
</dbReference>
<dbReference type="InterPro" id="IPR016181">
    <property type="entry name" value="Acyl_CoA_acyltransferase"/>
</dbReference>
<keyword evidence="2" id="KW-0689">Ribosomal protein</keyword>
<proteinExistence type="predicted"/>
<dbReference type="Gene3D" id="3.40.630.30">
    <property type="match status" value="1"/>
</dbReference>
<dbReference type="PROSITE" id="PS51186">
    <property type="entry name" value="GNAT"/>
    <property type="match status" value="1"/>
</dbReference>
<organism evidence="2 3">
    <name type="scientific">Paenibacillus polysaccharolyticus</name>
    <dbReference type="NCBI Taxonomy" id="582692"/>
    <lineage>
        <taxon>Bacteria</taxon>
        <taxon>Bacillati</taxon>
        <taxon>Bacillota</taxon>
        <taxon>Bacilli</taxon>
        <taxon>Bacillales</taxon>
        <taxon>Paenibacillaceae</taxon>
        <taxon>Paenibacillus</taxon>
    </lineage>
</organism>
<name>A0A1G5IVA6_9BACL</name>
<dbReference type="SUPFAM" id="SSF55729">
    <property type="entry name" value="Acyl-CoA N-acyltransferases (Nat)"/>
    <property type="match status" value="1"/>
</dbReference>
<dbReference type="Pfam" id="PF00583">
    <property type="entry name" value="Acetyltransf_1"/>
    <property type="match status" value="1"/>
</dbReference>
<dbReference type="AlphaFoldDB" id="A0A1G5IVA6"/>
<dbReference type="GO" id="GO:0005840">
    <property type="term" value="C:ribosome"/>
    <property type="evidence" value="ECO:0007669"/>
    <property type="project" value="UniProtKB-KW"/>
</dbReference>
<gene>
    <name evidence="2" type="ORF">SAMN05720606_109199</name>
</gene>
<dbReference type="GO" id="GO:0016747">
    <property type="term" value="F:acyltransferase activity, transferring groups other than amino-acyl groups"/>
    <property type="evidence" value="ECO:0007669"/>
    <property type="project" value="InterPro"/>
</dbReference>
<dbReference type="STRING" id="582692.SAMN05720606_109199"/>
<accession>A0A1G5IVA6</accession>
<dbReference type="RefSeq" id="WP_090920995.1">
    <property type="nucleotide sequence ID" value="NZ_FMVM01000009.1"/>
</dbReference>
<reference evidence="3" key="1">
    <citation type="submission" date="2016-10" db="EMBL/GenBank/DDBJ databases">
        <authorList>
            <person name="Varghese N."/>
            <person name="Submissions S."/>
        </authorList>
    </citation>
    <scope>NUCLEOTIDE SEQUENCE [LARGE SCALE GENOMIC DNA]</scope>
    <source>
        <strain evidence="3">BL9</strain>
    </source>
</reference>
<evidence type="ECO:0000313" key="2">
    <source>
        <dbReference type="EMBL" id="SCY79947.1"/>
    </source>
</evidence>
<keyword evidence="2" id="KW-0687">Ribonucleoprotein</keyword>